<reference evidence="6" key="1">
    <citation type="submission" date="2017-04" db="EMBL/GenBank/DDBJ databases">
        <authorList>
            <person name="Varghese N."/>
            <person name="Submissions S."/>
        </authorList>
    </citation>
    <scope>NUCLEOTIDE SEQUENCE [LARGE SCALE GENOMIC DNA]</scope>
    <source>
        <strain evidence="6">RKEM611</strain>
    </source>
</reference>
<protein>
    <submittedName>
        <fullName evidence="5">Cytochrome C oxidase, cbb3-type, subunit III</fullName>
    </submittedName>
</protein>
<dbReference type="GO" id="GO:0046872">
    <property type="term" value="F:metal ion binding"/>
    <property type="evidence" value="ECO:0007669"/>
    <property type="project" value="UniProtKB-KW"/>
</dbReference>
<feature type="domain" description="Cytochrome c" evidence="4">
    <location>
        <begin position="164"/>
        <end position="232"/>
    </location>
</feature>
<keyword evidence="3" id="KW-0408">Iron</keyword>
<evidence type="ECO:0000256" key="2">
    <source>
        <dbReference type="ARBA" id="ARBA00022723"/>
    </source>
</evidence>
<evidence type="ECO:0000259" key="4">
    <source>
        <dbReference type="Pfam" id="PF13442"/>
    </source>
</evidence>
<dbReference type="Gene3D" id="1.10.760.10">
    <property type="entry name" value="Cytochrome c-like domain"/>
    <property type="match status" value="1"/>
</dbReference>
<dbReference type="PROSITE" id="PS51257">
    <property type="entry name" value="PROKAR_LIPOPROTEIN"/>
    <property type="match status" value="1"/>
</dbReference>
<dbReference type="GO" id="GO:0009055">
    <property type="term" value="F:electron transfer activity"/>
    <property type="evidence" value="ECO:0007669"/>
    <property type="project" value="InterPro"/>
</dbReference>
<dbReference type="GO" id="GO:0020037">
    <property type="term" value="F:heme binding"/>
    <property type="evidence" value="ECO:0007669"/>
    <property type="project" value="InterPro"/>
</dbReference>
<accession>A0A1Y6CJI4</accession>
<dbReference type="SUPFAM" id="SSF46626">
    <property type="entry name" value="Cytochrome c"/>
    <property type="match status" value="1"/>
</dbReference>
<dbReference type="AlphaFoldDB" id="A0A1Y6CJI4"/>
<dbReference type="InterPro" id="IPR009056">
    <property type="entry name" value="Cyt_c-like_dom"/>
</dbReference>
<dbReference type="Proteomes" id="UP000192907">
    <property type="component" value="Unassembled WGS sequence"/>
</dbReference>
<dbReference type="STRING" id="1513793.SAMN06296036_11940"/>
<evidence type="ECO:0000313" key="6">
    <source>
        <dbReference type="Proteomes" id="UP000192907"/>
    </source>
</evidence>
<dbReference type="InterPro" id="IPR036909">
    <property type="entry name" value="Cyt_c-like_dom_sf"/>
</dbReference>
<sequence>MKHIVITLIIAASTISCSRYPESLIPIKSASYKQPDQDHDGSMADVRIARFSLTDYTEVDVEVLEQDDRTIAFQESFAEATSDIAFSLLPSRYYFYLSYQGSDGVVAGTSLCSEQVQADRMQTLKSGMNRVSIPVCRTNGEKLNADVIIQPVLQEPGEKPAFNAAAIYKEQCASCHGREAEGVEPFDLPLKGAACKSCSSRESFASVTAKTMPPRETGSCDQSCGEKIFDYIQANF</sequence>
<organism evidence="5 6">
    <name type="scientific">Pseudobacteriovorax antillogorgiicola</name>
    <dbReference type="NCBI Taxonomy" id="1513793"/>
    <lineage>
        <taxon>Bacteria</taxon>
        <taxon>Pseudomonadati</taxon>
        <taxon>Bdellovibrionota</taxon>
        <taxon>Oligoflexia</taxon>
        <taxon>Oligoflexales</taxon>
        <taxon>Pseudobacteriovoracaceae</taxon>
        <taxon>Pseudobacteriovorax</taxon>
    </lineage>
</organism>
<dbReference type="Pfam" id="PF13442">
    <property type="entry name" value="Cytochrome_CBB3"/>
    <property type="match status" value="1"/>
</dbReference>
<dbReference type="EMBL" id="FWZT01000019">
    <property type="protein sequence ID" value="SMF57968.1"/>
    <property type="molecule type" value="Genomic_DNA"/>
</dbReference>
<dbReference type="RefSeq" id="WP_159455544.1">
    <property type="nucleotide sequence ID" value="NZ_FWZT01000019.1"/>
</dbReference>
<keyword evidence="1" id="KW-0349">Heme</keyword>
<evidence type="ECO:0000313" key="5">
    <source>
        <dbReference type="EMBL" id="SMF57968.1"/>
    </source>
</evidence>
<name>A0A1Y6CJI4_9BACT</name>
<gene>
    <name evidence="5" type="ORF">SAMN06296036_11940</name>
</gene>
<keyword evidence="2" id="KW-0479">Metal-binding</keyword>
<evidence type="ECO:0000256" key="3">
    <source>
        <dbReference type="ARBA" id="ARBA00023004"/>
    </source>
</evidence>
<proteinExistence type="predicted"/>
<evidence type="ECO:0000256" key="1">
    <source>
        <dbReference type="ARBA" id="ARBA00022617"/>
    </source>
</evidence>
<keyword evidence="6" id="KW-1185">Reference proteome</keyword>